<protein>
    <recommendedName>
        <fullName evidence="1">Beta-lactamase-related domain-containing protein</fullName>
    </recommendedName>
</protein>
<dbReference type="InterPro" id="IPR012338">
    <property type="entry name" value="Beta-lactam/transpept-like"/>
</dbReference>
<dbReference type="InterPro" id="IPR052794">
    <property type="entry name" value="Mito_Ser_Protease_LACTB"/>
</dbReference>
<reference evidence="2" key="1">
    <citation type="submission" date="2018-05" db="EMBL/GenBank/DDBJ databases">
        <authorList>
            <person name="Lanie J.A."/>
            <person name="Ng W.-L."/>
            <person name="Kazmierczak K.M."/>
            <person name="Andrzejewski T.M."/>
            <person name="Davidsen T.M."/>
            <person name="Wayne K.J."/>
            <person name="Tettelin H."/>
            <person name="Glass J.I."/>
            <person name="Rusch D."/>
            <person name="Podicherti R."/>
            <person name="Tsui H.-C.T."/>
            <person name="Winkler M.E."/>
        </authorList>
    </citation>
    <scope>NUCLEOTIDE SEQUENCE</scope>
</reference>
<dbReference type="EMBL" id="UINC01033625">
    <property type="protein sequence ID" value="SVB23205.1"/>
    <property type="molecule type" value="Genomic_DNA"/>
</dbReference>
<organism evidence="2">
    <name type="scientific">marine metagenome</name>
    <dbReference type="NCBI Taxonomy" id="408172"/>
    <lineage>
        <taxon>unclassified sequences</taxon>
        <taxon>metagenomes</taxon>
        <taxon>ecological metagenomes</taxon>
    </lineage>
</organism>
<proteinExistence type="predicted"/>
<feature type="domain" description="Beta-lactamase-related" evidence="1">
    <location>
        <begin position="1"/>
        <end position="299"/>
    </location>
</feature>
<dbReference type="PANTHER" id="PTHR46520">
    <property type="entry name" value="SERINE BETA-LACTAMASE-LIKE PROTEIN LACTB, MITOCHONDRIAL"/>
    <property type="match status" value="1"/>
</dbReference>
<evidence type="ECO:0000313" key="2">
    <source>
        <dbReference type="EMBL" id="SVB23205.1"/>
    </source>
</evidence>
<dbReference type="PANTHER" id="PTHR46520:SF1">
    <property type="entry name" value="SERINE BETA-LACTAMASE-LIKE PROTEIN LACTB, MITOCHONDRIAL"/>
    <property type="match status" value="1"/>
</dbReference>
<name>A0A382CAS3_9ZZZZ</name>
<dbReference type="InterPro" id="IPR001466">
    <property type="entry name" value="Beta-lactam-related"/>
</dbReference>
<gene>
    <name evidence="2" type="ORF">METZ01_LOCUS176059</name>
</gene>
<dbReference type="AlphaFoldDB" id="A0A382CAS3"/>
<dbReference type="GO" id="GO:0005739">
    <property type="term" value="C:mitochondrion"/>
    <property type="evidence" value="ECO:0007669"/>
    <property type="project" value="TreeGrafter"/>
</dbReference>
<dbReference type="GO" id="GO:0008233">
    <property type="term" value="F:peptidase activity"/>
    <property type="evidence" value="ECO:0007669"/>
    <property type="project" value="TreeGrafter"/>
</dbReference>
<sequence>MPGISVTILKDGNKIYSKGFGYADIDEKRKILPSSTRFRIGSISKTLAASALMKLVEDGKIDLDGSIYFYVPDYPKKRWKFTSRQIAGHLSGIRHYKGDEMMINKNFSNVKDALSVFKMDSLLYEPDTKYNYSTHAWTLLSVVIENASGEPFLDYTQANVFDLLDMKNTHAEKKNLIGVEKVSYYLLDSIKTAILAPEVNNSWKWAGGGFISTTEDVAKFLWAHSNYDYLNEKSIKEMITPQKTMDGESTSYGLGWETFYDKNNNPLIGHTGGSIGGTSYAFMAPHSNTIVVMTTNLSDASFGNLANDLFELFE</sequence>
<accession>A0A382CAS3</accession>
<dbReference type="Gene3D" id="3.40.710.10">
    <property type="entry name" value="DD-peptidase/beta-lactamase superfamily"/>
    <property type="match status" value="1"/>
</dbReference>
<dbReference type="Pfam" id="PF00144">
    <property type="entry name" value="Beta-lactamase"/>
    <property type="match status" value="1"/>
</dbReference>
<dbReference type="GO" id="GO:0006508">
    <property type="term" value="P:proteolysis"/>
    <property type="evidence" value="ECO:0007669"/>
    <property type="project" value="TreeGrafter"/>
</dbReference>
<evidence type="ECO:0000259" key="1">
    <source>
        <dbReference type="Pfam" id="PF00144"/>
    </source>
</evidence>
<dbReference type="GO" id="GO:0019216">
    <property type="term" value="P:regulation of lipid metabolic process"/>
    <property type="evidence" value="ECO:0007669"/>
    <property type="project" value="TreeGrafter"/>
</dbReference>
<dbReference type="SUPFAM" id="SSF56601">
    <property type="entry name" value="beta-lactamase/transpeptidase-like"/>
    <property type="match status" value="1"/>
</dbReference>